<comment type="caution">
    <text evidence="3">The sequence shown here is derived from an EMBL/GenBank/DDBJ whole genome shotgun (WGS) entry which is preliminary data.</text>
</comment>
<organism evidence="3 4">
    <name type="scientific">Coemansia guatemalensis</name>
    <dbReference type="NCBI Taxonomy" id="2761395"/>
    <lineage>
        <taxon>Eukaryota</taxon>
        <taxon>Fungi</taxon>
        <taxon>Fungi incertae sedis</taxon>
        <taxon>Zoopagomycota</taxon>
        <taxon>Kickxellomycotina</taxon>
        <taxon>Kickxellomycetes</taxon>
        <taxon>Kickxellales</taxon>
        <taxon>Kickxellaceae</taxon>
        <taxon>Coemansia</taxon>
    </lineage>
</organism>
<evidence type="ECO:0000313" key="4">
    <source>
        <dbReference type="Proteomes" id="UP001140094"/>
    </source>
</evidence>
<gene>
    <name evidence="3" type="ORF">H4R20_005816</name>
</gene>
<proteinExistence type="predicted"/>
<dbReference type="GO" id="GO:0061630">
    <property type="term" value="F:ubiquitin protein ligase activity"/>
    <property type="evidence" value="ECO:0007669"/>
    <property type="project" value="TreeGrafter"/>
</dbReference>
<name>A0A9W8HQP6_9FUNG</name>
<keyword evidence="2" id="KW-1133">Transmembrane helix</keyword>
<evidence type="ECO:0008006" key="5">
    <source>
        <dbReference type="Google" id="ProtNLM"/>
    </source>
</evidence>
<keyword evidence="2" id="KW-0472">Membrane</keyword>
<dbReference type="EMBL" id="JANBUO010002135">
    <property type="protein sequence ID" value="KAJ2795624.1"/>
    <property type="molecule type" value="Genomic_DNA"/>
</dbReference>
<feature type="transmembrane region" description="Helical" evidence="2">
    <location>
        <begin position="229"/>
        <end position="255"/>
    </location>
</feature>
<sequence length="646" mass="68939">MEAVRRAPDVWQQLQQLRSGGAEEGRQVLGLLGSRYVGLAIAVGFVISRVHVLVHRPRVRTLGAGLRVALYGPVAGLLARALLAQSTALAGRGANAWMAAATERAAQAGQAAGVEASAAAALWQAFVATCVFDCVDVFVARLEGSACMAGEYMGSVVERTALFHFYGASTRVQELALACVAEKLLQALLLLVVRGGWRWRLLPTAAGNALLLHHFVFSMHHGPRAAYPLMQVLAMALVLLALAVVTVTVAISGLARAVDCLAAPHRRAPAVPLYDRAGVFQGAADDDTPFELARDVLLPIRPDLRRDFGVEILDLAAACMQQCSSQVRSSGLARPCRPVRLPRATALDHWADAAAAPRRGMDVFIDDEPVPLTSPPAAQGLAAAIQGTRLPSVRRLSLEAWALLLALVHYSTKKQIIRPPKLLLSNSNRSQIDAQQLSGSRNGGGMGQQELDLDACSDSGSESGYDYVCSASDSSDSGEYASGSDDATSDSEVLAAETASLVADILGTARNDTPRDRLAAVAAFMAHTVLSGDSDDNTVVATRSMCSRRLAHISPGADYPALPFVRRECDALAQLIASRRDSRSAVDDDTRSLCVVCWTNSRCVMLRPCRCLCLCNDCRAALVVRNFDHCPCCRRSVVGYSRVYAV</sequence>
<dbReference type="InterPro" id="IPR013083">
    <property type="entry name" value="Znf_RING/FYVE/PHD"/>
</dbReference>
<protein>
    <recommendedName>
        <fullName evidence="5">RING-type domain-containing protein</fullName>
    </recommendedName>
</protein>
<dbReference type="AlphaFoldDB" id="A0A9W8HQP6"/>
<dbReference type="GO" id="GO:0016567">
    <property type="term" value="P:protein ubiquitination"/>
    <property type="evidence" value="ECO:0007669"/>
    <property type="project" value="TreeGrafter"/>
</dbReference>
<dbReference type="PANTHER" id="PTHR22696:SF1">
    <property type="entry name" value="E3 UBIQUITIN-PROTEIN LIGASE RNF26"/>
    <property type="match status" value="1"/>
</dbReference>
<keyword evidence="2" id="KW-0812">Transmembrane</keyword>
<feature type="region of interest" description="Disordered" evidence="1">
    <location>
        <begin position="435"/>
        <end position="459"/>
    </location>
</feature>
<evidence type="ECO:0000256" key="2">
    <source>
        <dbReference type="SAM" id="Phobius"/>
    </source>
</evidence>
<dbReference type="Proteomes" id="UP001140094">
    <property type="component" value="Unassembled WGS sequence"/>
</dbReference>
<dbReference type="Pfam" id="PF13920">
    <property type="entry name" value="zf-C3HC4_3"/>
    <property type="match status" value="1"/>
</dbReference>
<accession>A0A9W8HQP6</accession>
<dbReference type="GO" id="GO:0006511">
    <property type="term" value="P:ubiquitin-dependent protein catabolic process"/>
    <property type="evidence" value="ECO:0007669"/>
    <property type="project" value="TreeGrafter"/>
</dbReference>
<evidence type="ECO:0000313" key="3">
    <source>
        <dbReference type="EMBL" id="KAJ2795624.1"/>
    </source>
</evidence>
<dbReference type="Gene3D" id="3.30.40.10">
    <property type="entry name" value="Zinc/RING finger domain, C3HC4 (zinc finger)"/>
    <property type="match status" value="1"/>
</dbReference>
<reference evidence="3" key="1">
    <citation type="submission" date="2022-07" db="EMBL/GenBank/DDBJ databases">
        <title>Phylogenomic reconstructions and comparative analyses of Kickxellomycotina fungi.</title>
        <authorList>
            <person name="Reynolds N.K."/>
            <person name="Stajich J.E."/>
            <person name="Barry K."/>
            <person name="Grigoriev I.V."/>
            <person name="Crous P."/>
            <person name="Smith M.E."/>
        </authorList>
    </citation>
    <scope>NUCLEOTIDE SEQUENCE</scope>
    <source>
        <strain evidence="3">NRRL 1565</strain>
    </source>
</reference>
<dbReference type="PANTHER" id="PTHR22696">
    <property type="entry name" value="E3 UBIQUITIN-PROTEIN LIGASE RNF26"/>
    <property type="match status" value="1"/>
</dbReference>
<keyword evidence="4" id="KW-1185">Reference proteome</keyword>
<evidence type="ECO:0000256" key="1">
    <source>
        <dbReference type="SAM" id="MobiDB-lite"/>
    </source>
</evidence>
<dbReference type="OrthoDB" id="66726at2759"/>
<feature type="transmembrane region" description="Helical" evidence="2">
    <location>
        <begin position="36"/>
        <end position="54"/>
    </location>
</feature>